<feature type="transmembrane region" description="Helical" evidence="7">
    <location>
        <begin position="141"/>
        <end position="160"/>
    </location>
</feature>
<dbReference type="Pfam" id="PF07690">
    <property type="entry name" value="MFS_1"/>
    <property type="match status" value="2"/>
</dbReference>
<evidence type="ECO:0000256" key="1">
    <source>
        <dbReference type="ARBA" id="ARBA00004651"/>
    </source>
</evidence>
<feature type="transmembrane region" description="Helical" evidence="7">
    <location>
        <begin position="41"/>
        <end position="59"/>
    </location>
</feature>
<dbReference type="PROSITE" id="PS50850">
    <property type="entry name" value="MFS"/>
    <property type="match status" value="1"/>
</dbReference>
<feature type="transmembrane region" description="Helical" evidence="7">
    <location>
        <begin position="12"/>
        <end position="35"/>
    </location>
</feature>
<feature type="transmembrane region" description="Helical" evidence="7">
    <location>
        <begin position="312"/>
        <end position="341"/>
    </location>
</feature>
<evidence type="ECO:0000256" key="2">
    <source>
        <dbReference type="ARBA" id="ARBA00022448"/>
    </source>
</evidence>
<evidence type="ECO:0000256" key="4">
    <source>
        <dbReference type="ARBA" id="ARBA00022692"/>
    </source>
</evidence>
<dbReference type="InterPro" id="IPR036259">
    <property type="entry name" value="MFS_trans_sf"/>
</dbReference>
<accession>A0A9D5JWU7</accession>
<feature type="transmembrane region" description="Helical" evidence="7">
    <location>
        <begin position="109"/>
        <end position="129"/>
    </location>
</feature>
<dbReference type="Gene3D" id="1.20.1250.20">
    <property type="entry name" value="MFS general substrate transporter like domains"/>
    <property type="match status" value="1"/>
</dbReference>
<feature type="transmembrane region" description="Helical" evidence="7">
    <location>
        <begin position="377"/>
        <end position="395"/>
    </location>
</feature>
<dbReference type="PANTHER" id="PTHR23517">
    <property type="entry name" value="RESISTANCE PROTEIN MDTM, PUTATIVE-RELATED-RELATED"/>
    <property type="match status" value="1"/>
</dbReference>
<feature type="transmembrane region" description="Helical" evidence="7">
    <location>
        <begin position="166"/>
        <end position="189"/>
    </location>
</feature>
<reference evidence="9" key="1">
    <citation type="submission" date="2019-11" db="EMBL/GenBank/DDBJ databases">
        <title>Microbial mats filling the niche in hypersaline microbial mats.</title>
        <authorList>
            <person name="Wong H.L."/>
            <person name="Macleod F.I."/>
            <person name="White R.A. III"/>
            <person name="Burns B.P."/>
        </authorList>
    </citation>
    <scope>NUCLEOTIDE SEQUENCE</scope>
    <source>
        <strain evidence="9">Rbin_158</strain>
    </source>
</reference>
<dbReference type="InterPro" id="IPR050171">
    <property type="entry name" value="MFS_Transporters"/>
</dbReference>
<dbReference type="EMBL" id="WJJP01000438">
    <property type="protein sequence ID" value="MBD3325600.1"/>
    <property type="molecule type" value="Genomic_DNA"/>
</dbReference>
<dbReference type="GO" id="GO:0005886">
    <property type="term" value="C:plasma membrane"/>
    <property type="evidence" value="ECO:0007669"/>
    <property type="project" value="UniProtKB-SubCell"/>
</dbReference>
<organism evidence="9 10">
    <name type="scientific">candidate division KSB3 bacterium</name>
    <dbReference type="NCBI Taxonomy" id="2044937"/>
    <lineage>
        <taxon>Bacteria</taxon>
        <taxon>candidate division KSB3</taxon>
    </lineage>
</organism>
<evidence type="ECO:0000313" key="10">
    <source>
        <dbReference type="Proteomes" id="UP000649604"/>
    </source>
</evidence>
<evidence type="ECO:0000256" key="3">
    <source>
        <dbReference type="ARBA" id="ARBA00022475"/>
    </source>
</evidence>
<keyword evidence="5 7" id="KW-1133">Transmembrane helix</keyword>
<evidence type="ECO:0000256" key="6">
    <source>
        <dbReference type="ARBA" id="ARBA00023136"/>
    </source>
</evidence>
<dbReference type="AlphaFoldDB" id="A0A9D5JWU7"/>
<evidence type="ECO:0000259" key="8">
    <source>
        <dbReference type="PROSITE" id="PS50850"/>
    </source>
</evidence>
<comment type="caution">
    <text evidence="9">The sequence shown here is derived from an EMBL/GenBank/DDBJ whole genome shotgun (WGS) entry which is preliminary data.</text>
</comment>
<evidence type="ECO:0000256" key="7">
    <source>
        <dbReference type="SAM" id="Phobius"/>
    </source>
</evidence>
<gene>
    <name evidence="9" type="ORF">GF339_13530</name>
</gene>
<dbReference type="InterPro" id="IPR011701">
    <property type="entry name" value="MFS"/>
</dbReference>
<dbReference type="SUPFAM" id="SSF103473">
    <property type="entry name" value="MFS general substrate transporter"/>
    <property type="match status" value="1"/>
</dbReference>
<dbReference type="GO" id="GO:0022857">
    <property type="term" value="F:transmembrane transporter activity"/>
    <property type="evidence" value="ECO:0007669"/>
    <property type="project" value="InterPro"/>
</dbReference>
<evidence type="ECO:0000256" key="5">
    <source>
        <dbReference type="ARBA" id="ARBA00022989"/>
    </source>
</evidence>
<proteinExistence type="predicted"/>
<feature type="transmembrane region" description="Helical" evidence="7">
    <location>
        <begin position="289"/>
        <end position="306"/>
    </location>
</feature>
<dbReference type="InterPro" id="IPR020846">
    <property type="entry name" value="MFS_dom"/>
</dbReference>
<comment type="subcellular location">
    <subcellularLocation>
        <location evidence="1">Cell membrane</location>
        <topology evidence="1">Multi-pass membrane protein</topology>
    </subcellularLocation>
</comment>
<keyword evidence="4 7" id="KW-0812">Transmembrane</keyword>
<feature type="transmembrane region" description="Helical" evidence="7">
    <location>
        <begin position="80"/>
        <end position="103"/>
    </location>
</feature>
<dbReference type="CDD" id="cd17325">
    <property type="entry name" value="MFS_MdtG_SLC18_like"/>
    <property type="match status" value="1"/>
</dbReference>
<evidence type="ECO:0000313" key="9">
    <source>
        <dbReference type="EMBL" id="MBD3325600.1"/>
    </source>
</evidence>
<sequence>MTRPSSSPVSPARILFVLGLGTAFSLLGDATLYAVLPTHTADAGITLGMVGILLGINRATRLISNGVAGWCYDRLPQRRLFLLGLSIGAFSTWCYAVAPGFWILCLGRIFWGTAWSLIWVGGGTIILNITQESERGRWTGFYQTWFFLGIGVGAFVGGLFTDLVGYRATLWIAAGIQAVGAGIVCAALPPIPRTVEAHASSMPRKSFKALLSREFGVTILCQGVNRFCISGVLYATLGLLVKERIASPGMPVGAATLTGLLIAARTVVSMSTAPLAGHVSDRLGSRWRVISAALFIGILAMLLLTVSSPLLIILGVIFSSVITSAIQSLTITLTGDLVAAAHRGKAMSLLHTLGDLGSALGPPWAYALLIYVGLPGIYGGCAGILALGLGLLLIVRKPAPTSLPR</sequence>
<feature type="transmembrane region" description="Helical" evidence="7">
    <location>
        <begin position="249"/>
        <end position="268"/>
    </location>
</feature>
<dbReference type="Proteomes" id="UP000649604">
    <property type="component" value="Unassembled WGS sequence"/>
</dbReference>
<keyword evidence="6 7" id="KW-0472">Membrane</keyword>
<feature type="domain" description="Major facilitator superfamily (MFS) profile" evidence="8">
    <location>
        <begin position="14"/>
        <end position="400"/>
    </location>
</feature>
<keyword evidence="3" id="KW-1003">Cell membrane</keyword>
<name>A0A9D5JWU7_9BACT</name>
<keyword evidence="2" id="KW-0813">Transport</keyword>
<protein>
    <submittedName>
        <fullName evidence="9">MFS transporter</fullName>
    </submittedName>
</protein>